<evidence type="ECO:0000256" key="1">
    <source>
        <dbReference type="SAM" id="MobiDB-lite"/>
    </source>
</evidence>
<organism evidence="2 3">
    <name type="scientific">Amycolatopsis vancoresmycina DSM 44592</name>
    <dbReference type="NCBI Taxonomy" id="1292037"/>
    <lineage>
        <taxon>Bacteria</taxon>
        <taxon>Bacillati</taxon>
        <taxon>Actinomycetota</taxon>
        <taxon>Actinomycetes</taxon>
        <taxon>Pseudonocardiales</taxon>
        <taxon>Pseudonocardiaceae</taxon>
        <taxon>Amycolatopsis</taxon>
    </lineage>
</organism>
<name>R1IH05_9PSEU</name>
<reference evidence="2 3" key="1">
    <citation type="submission" date="2013-02" db="EMBL/GenBank/DDBJ databases">
        <title>Draft genome sequence of Amycolatopsis vancoresmycina strain DSM 44592T.</title>
        <authorList>
            <person name="Kumar S."/>
            <person name="Kaur N."/>
            <person name="Kaur C."/>
            <person name="Raghava G.P.S."/>
            <person name="Mayilraj S."/>
        </authorList>
    </citation>
    <scope>NUCLEOTIDE SEQUENCE [LARGE SCALE GENOMIC DNA]</scope>
    <source>
        <strain evidence="2 3">DSM 44592</strain>
    </source>
</reference>
<sequence length="97" mass="9584">VPTGNGQATEGRHARPAPPQPPTTDTESVPAALRGKGLGGGGQPSGMTLSGPGEDGEVESHAEGGARPAGGGAGGTRRDRRAAQRDAAKKGKKGPRR</sequence>
<proteinExistence type="predicted"/>
<feature type="region of interest" description="Disordered" evidence="1">
    <location>
        <begin position="1"/>
        <end position="97"/>
    </location>
</feature>
<dbReference type="EMBL" id="AOUO01000045">
    <property type="protein sequence ID" value="EOD69754.1"/>
    <property type="molecule type" value="Genomic_DNA"/>
</dbReference>
<gene>
    <name evidence="2" type="ORF">H480_04302</name>
</gene>
<comment type="caution">
    <text evidence="2">The sequence shown here is derived from an EMBL/GenBank/DDBJ whole genome shotgun (WGS) entry which is preliminary data.</text>
</comment>
<dbReference type="AlphaFoldDB" id="R1IH05"/>
<accession>R1IH05</accession>
<dbReference type="Proteomes" id="UP000014139">
    <property type="component" value="Unassembled WGS sequence"/>
</dbReference>
<evidence type="ECO:0000313" key="3">
    <source>
        <dbReference type="Proteomes" id="UP000014139"/>
    </source>
</evidence>
<keyword evidence="3" id="KW-1185">Reference proteome</keyword>
<evidence type="ECO:0000313" key="2">
    <source>
        <dbReference type="EMBL" id="EOD69754.1"/>
    </source>
</evidence>
<protein>
    <submittedName>
        <fullName evidence="2">Preprotein translocase subunit SecA</fullName>
    </submittedName>
</protein>
<feature type="non-terminal residue" evidence="2">
    <location>
        <position position="1"/>
    </location>
</feature>
<dbReference type="PATRIC" id="fig|1292037.4.peg.839"/>